<feature type="compositionally biased region" description="Basic and acidic residues" evidence="1">
    <location>
        <begin position="125"/>
        <end position="139"/>
    </location>
</feature>
<sequence length="145" mass="15882">MRVLLLIVLALAGFSGGFLFYVKHEVLALESNIKNMHTMISKTRENIGTMQAELAYLTNPKRVAKLSKRYLADARPVENSRVLSVGNVRTVSTISGSDDKAKSSESHLESAEEEELLNEQGCGDSSKEAGNEDIGEKSARRGRGR</sequence>
<dbReference type="EMBL" id="AP025225">
    <property type="protein sequence ID" value="BDB96238.1"/>
    <property type="molecule type" value="Genomic_DNA"/>
</dbReference>
<dbReference type="RefSeq" id="WP_236864430.1">
    <property type="nucleotide sequence ID" value="NZ_AP025225.1"/>
</dbReference>
<name>A0ABM7V9U5_9PROT</name>
<proteinExistence type="predicted"/>
<gene>
    <name evidence="2" type="ORF">HYD_3710</name>
</gene>
<reference evidence="2" key="1">
    <citation type="submission" date="2021-10" db="EMBL/GenBank/DDBJ databases">
        <title>Genome Sequence of The Candidatus Hydrogeosomobacter endosymbioticus, an Intracellular Bacterial Symbiont of the Anaerobic Ciliate GW7.</title>
        <authorList>
            <person name="Shiohama Y."/>
            <person name="Shinzato N."/>
        </authorList>
    </citation>
    <scope>NUCLEOTIDE SEQUENCE [LARGE SCALE GENOMIC DNA]</scope>
    <source>
        <strain evidence="2">200920</strain>
    </source>
</reference>
<evidence type="ECO:0000313" key="2">
    <source>
        <dbReference type="EMBL" id="BDB96238.1"/>
    </source>
</evidence>
<evidence type="ECO:0000256" key="1">
    <source>
        <dbReference type="SAM" id="MobiDB-lite"/>
    </source>
</evidence>
<keyword evidence="3" id="KW-1185">Reference proteome</keyword>
<feature type="region of interest" description="Disordered" evidence="1">
    <location>
        <begin position="94"/>
        <end position="145"/>
    </location>
</feature>
<accession>A0ABM7V9U5</accession>
<evidence type="ECO:0008006" key="4">
    <source>
        <dbReference type="Google" id="ProtNLM"/>
    </source>
</evidence>
<evidence type="ECO:0000313" key="3">
    <source>
        <dbReference type="Proteomes" id="UP001320209"/>
    </source>
</evidence>
<dbReference type="Proteomes" id="UP001320209">
    <property type="component" value="Chromosome"/>
</dbReference>
<organism evidence="2 3">
    <name type="scientific">Candidatus Hydrogenosomobacter endosymbioticus</name>
    <dbReference type="NCBI Taxonomy" id="2558174"/>
    <lineage>
        <taxon>Bacteria</taxon>
        <taxon>Pseudomonadati</taxon>
        <taxon>Pseudomonadota</taxon>
        <taxon>Alphaproteobacteria</taxon>
        <taxon>Holosporales</taxon>
        <taxon>Holosporaceae</taxon>
        <taxon>Candidatus Hydrogenosomobacter</taxon>
    </lineage>
</organism>
<feature type="compositionally biased region" description="Basic and acidic residues" evidence="1">
    <location>
        <begin position="97"/>
        <end position="110"/>
    </location>
</feature>
<protein>
    <recommendedName>
        <fullName evidence="4">Cell division protein FtsL</fullName>
    </recommendedName>
</protein>